<dbReference type="InParanoid" id="A0A6P3VBJ8"/>
<dbReference type="OrthoDB" id="6508832at2759"/>
<evidence type="ECO:0000313" key="2">
    <source>
        <dbReference type="Proteomes" id="UP000515203"/>
    </source>
</evidence>
<proteinExistence type="predicted"/>
<dbReference type="GeneID" id="101586784"/>
<dbReference type="AlphaFoldDB" id="A0A6P3VBJ8"/>
<gene>
    <name evidence="3" type="primary">LOC101586784</name>
</gene>
<evidence type="ECO:0000256" key="1">
    <source>
        <dbReference type="SAM" id="MobiDB-lite"/>
    </source>
</evidence>
<name>A0A6P3VBJ8_OCTDE</name>
<dbReference type="InterPro" id="IPR016135">
    <property type="entry name" value="UBQ-conjugating_enzyme/RWD"/>
</dbReference>
<reference evidence="3" key="1">
    <citation type="submission" date="2025-08" db="UniProtKB">
        <authorList>
            <consortium name="RefSeq"/>
        </authorList>
    </citation>
    <scope>IDENTIFICATION</scope>
</reference>
<sequence>MTVITGVKIPRNFRLLFQQELEEGHKGAGNGTASWGLGDAEDVTLTRWTGTISGPPRVGACSTPVLTKWQNSYSINIVLQELRRPTMSKENMQLPQPPEGQTHSS</sequence>
<protein>
    <submittedName>
        <fullName evidence="3">Ubiquitin-conjugating enzyme E2 variant 2-like</fullName>
    </submittedName>
</protein>
<dbReference type="Proteomes" id="UP000515203">
    <property type="component" value="Unplaced"/>
</dbReference>
<dbReference type="SUPFAM" id="SSF54495">
    <property type="entry name" value="UBC-like"/>
    <property type="match status" value="1"/>
</dbReference>
<accession>A0A6P3VBJ8</accession>
<evidence type="ECO:0000313" key="3">
    <source>
        <dbReference type="RefSeq" id="XP_012370505.1"/>
    </source>
</evidence>
<keyword evidence="2" id="KW-1185">Reference proteome</keyword>
<dbReference type="Gene3D" id="3.10.110.10">
    <property type="entry name" value="Ubiquitin Conjugating Enzyme"/>
    <property type="match status" value="1"/>
</dbReference>
<organism evidence="2 3">
    <name type="scientific">Octodon degus</name>
    <name type="common">Degu</name>
    <name type="synonym">Sciurus degus</name>
    <dbReference type="NCBI Taxonomy" id="10160"/>
    <lineage>
        <taxon>Eukaryota</taxon>
        <taxon>Metazoa</taxon>
        <taxon>Chordata</taxon>
        <taxon>Craniata</taxon>
        <taxon>Vertebrata</taxon>
        <taxon>Euteleostomi</taxon>
        <taxon>Mammalia</taxon>
        <taxon>Eutheria</taxon>
        <taxon>Euarchontoglires</taxon>
        <taxon>Glires</taxon>
        <taxon>Rodentia</taxon>
        <taxon>Hystricomorpha</taxon>
        <taxon>Octodontidae</taxon>
        <taxon>Octodon</taxon>
    </lineage>
</organism>
<feature type="compositionally biased region" description="Polar residues" evidence="1">
    <location>
        <begin position="88"/>
        <end position="105"/>
    </location>
</feature>
<feature type="region of interest" description="Disordered" evidence="1">
    <location>
        <begin position="84"/>
        <end position="105"/>
    </location>
</feature>
<dbReference type="RefSeq" id="XP_012370505.1">
    <property type="nucleotide sequence ID" value="XM_012515051.1"/>
</dbReference>